<evidence type="ECO:0000313" key="2">
    <source>
        <dbReference type="EMBL" id="KNC98459.1"/>
    </source>
</evidence>
<evidence type="ECO:0000313" key="3">
    <source>
        <dbReference type="Proteomes" id="UP000053201"/>
    </source>
</evidence>
<name>A0A0L0HC48_SPIPD</name>
<dbReference type="PANTHER" id="PTHR28026:SF9">
    <property type="entry name" value="2-HYDROXY-PALMITIC ACID DIOXYGENASE MPO1"/>
    <property type="match status" value="1"/>
</dbReference>
<dbReference type="eggNOG" id="KOG3292">
    <property type="taxonomic scope" value="Eukaryota"/>
</dbReference>
<dbReference type="OrthoDB" id="2124888at2759"/>
<dbReference type="PANTHER" id="PTHR28026">
    <property type="entry name" value="DUF962 DOMAIN PROTEIN (AFU_ORTHOLOGUE AFUA_8G05310)"/>
    <property type="match status" value="1"/>
</dbReference>
<dbReference type="Pfam" id="PF06127">
    <property type="entry name" value="Mpo1-like"/>
    <property type="match status" value="1"/>
</dbReference>
<protein>
    <recommendedName>
        <fullName evidence="4">DUF962 domain-containing protein</fullName>
    </recommendedName>
</protein>
<reference evidence="2 3" key="1">
    <citation type="submission" date="2009-08" db="EMBL/GenBank/DDBJ databases">
        <title>The Genome Sequence of Spizellomyces punctatus strain DAOM BR117.</title>
        <authorList>
            <consortium name="The Broad Institute Genome Sequencing Platform"/>
            <person name="Russ C."/>
            <person name="Cuomo C."/>
            <person name="Shea T."/>
            <person name="Young S.K."/>
            <person name="Zeng Q."/>
            <person name="Koehrsen M."/>
            <person name="Haas B."/>
            <person name="Borodovsky M."/>
            <person name="Guigo R."/>
            <person name="Alvarado L."/>
            <person name="Berlin A."/>
            <person name="Bochicchio J."/>
            <person name="Borenstein D."/>
            <person name="Chapman S."/>
            <person name="Chen Z."/>
            <person name="Engels R."/>
            <person name="Freedman E."/>
            <person name="Gellesch M."/>
            <person name="Goldberg J."/>
            <person name="Griggs A."/>
            <person name="Gujja S."/>
            <person name="Heiman D."/>
            <person name="Hepburn T."/>
            <person name="Howarth C."/>
            <person name="Jen D."/>
            <person name="Larson L."/>
            <person name="Lewis B."/>
            <person name="Mehta T."/>
            <person name="Park D."/>
            <person name="Pearson M."/>
            <person name="Roberts A."/>
            <person name="Saif S."/>
            <person name="Shenoy N."/>
            <person name="Sisk P."/>
            <person name="Stolte C."/>
            <person name="Sykes S."/>
            <person name="Thomson T."/>
            <person name="Walk T."/>
            <person name="White J."/>
            <person name="Yandava C."/>
            <person name="Burger G."/>
            <person name="Gray M.W."/>
            <person name="Holland P.W.H."/>
            <person name="King N."/>
            <person name="Lang F.B.F."/>
            <person name="Roger A.J."/>
            <person name="Ruiz-Trillo I."/>
            <person name="Lander E."/>
            <person name="Nusbaum C."/>
        </authorList>
    </citation>
    <scope>NUCLEOTIDE SEQUENCE [LARGE SCALE GENOMIC DNA]</scope>
    <source>
        <strain evidence="2 3">DAOM BR117</strain>
    </source>
</reference>
<dbReference type="VEuPathDB" id="FungiDB:SPPG_06159"/>
<dbReference type="GO" id="GO:0016020">
    <property type="term" value="C:membrane"/>
    <property type="evidence" value="ECO:0007669"/>
    <property type="project" value="GOC"/>
</dbReference>
<evidence type="ECO:0008006" key="4">
    <source>
        <dbReference type="Google" id="ProtNLM"/>
    </source>
</evidence>
<accession>A0A0L0HC48</accession>
<keyword evidence="1" id="KW-0812">Transmembrane</keyword>
<gene>
    <name evidence="2" type="ORF">SPPG_06159</name>
</gene>
<dbReference type="EMBL" id="KQ257460">
    <property type="protein sequence ID" value="KNC98459.1"/>
    <property type="molecule type" value="Genomic_DNA"/>
</dbReference>
<feature type="transmembrane region" description="Helical" evidence="1">
    <location>
        <begin position="24"/>
        <end position="42"/>
    </location>
</feature>
<dbReference type="Proteomes" id="UP000053201">
    <property type="component" value="Unassembled WGS sequence"/>
</dbReference>
<dbReference type="InParanoid" id="A0A0L0HC48"/>
<dbReference type="AlphaFoldDB" id="A0A0L0HC48"/>
<feature type="transmembrane region" description="Helical" evidence="1">
    <location>
        <begin position="141"/>
        <end position="162"/>
    </location>
</feature>
<feature type="transmembrane region" description="Helical" evidence="1">
    <location>
        <begin position="110"/>
        <end position="129"/>
    </location>
</feature>
<dbReference type="GO" id="GO:0005783">
    <property type="term" value="C:endoplasmic reticulum"/>
    <property type="evidence" value="ECO:0007669"/>
    <property type="project" value="TreeGrafter"/>
</dbReference>
<proteinExistence type="predicted"/>
<dbReference type="InterPro" id="IPR009305">
    <property type="entry name" value="Mpo1-like"/>
</dbReference>
<keyword evidence="1" id="KW-1133">Transmembrane helix</keyword>
<keyword evidence="3" id="KW-1185">Reference proteome</keyword>
<dbReference type="FunCoup" id="A0A0L0HC48">
    <property type="interactions" value="86"/>
</dbReference>
<dbReference type="GeneID" id="27689486"/>
<evidence type="ECO:0000256" key="1">
    <source>
        <dbReference type="SAM" id="Phobius"/>
    </source>
</evidence>
<dbReference type="OMA" id="IQFIGHY"/>
<organism evidence="2 3">
    <name type="scientific">Spizellomyces punctatus (strain DAOM BR117)</name>
    <dbReference type="NCBI Taxonomy" id="645134"/>
    <lineage>
        <taxon>Eukaryota</taxon>
        <taxon>Fungi</taxon>
        <taxon>Fungi incertae sedis</taxon>
        <taxon>Chytridiomycota</taxon>
        <taxon>Chytridiomycota incertae sedis</taxon>
        <taxon>Chytridiomycetes</taxon>
        <taxon>Spizellomycetales</taxon>
        <taxon>Spizellomycetaceae</taxon>
        <taxon>Spizellomyces</taxon>
    </lineage>
</organism>
<dbReference type="GO" id="GO:0046521">
    <property type="term" value="P:sphingoid catabolic process"/>
    <property type="evidence" value="ECO:0007669"/>
    <property type="project" value="TreeGrafter"/>
</dbReference>
<feature type="transmembrane region" description="Helical" evidence="1">
    <location>
        <begin position="54"/>
        <end position="74"/>
    </location>
</feature>
<feature type="transmembrane region" description="Helical" evidence="1">
    <location>
        <begin position="80"/>
        <end position="98"/>
    </location>
</feature>
<dbReference type="RefSeq" id="XP_016606499.1">
    <property type="nucleotide sequence ID" value="XM_016754363.1"/>
</dbReference>
<keyword evidence="1" id="KW-0472">Membrane</keyword>
<sequence>MGIFSFEDQLLQYGQYHNNKLNQLIHVAFVPTILWTTMVWLTQTGEVADWSLSYIWPLNGAFIGIAIYSLYYIVLDPLAGTLYAPILFGLCAYANVWAGKDEIAGVSPQMAATMIHVVSWIMQFMGHGFAEGRAPALLDNLLQAIVLAPFFVWVEVLFHLGYRPDLRKRLQNKIDTAILEWKKSKSKKVR</sequence>